<dbReference type="PANTHER" id="PTHR48218">
    <property type="entry name" value="F-BOX DOMAIN CONTAINING PROTEIN"/>
    <property type="match status" value="1"/>
</dbReference>
<reference evidence="2 3" key="1">
    <citation type="submission" date="2024-02" db="EMBL/GenBank/DDBJ databases">
        <authorList>
            <person name="Chen Y."/>
            <person name="Shah S."/>
            <person name="Dougan E. K."/>
            <person name="Thang M."/>
            <person name="Chan C."/>
        </authorList>
    </citation>
    <scope>NUCLEOTIDE SEQUENCE [LARGE SCALE GENOMIC DNA]</scope>
</reference>
<proteinExistence type="predicted"/>
<feature type="signal peptide" evidence="1">
    <location>
        <begin position="1"/>
        <end position="18"/>
    </location>
</feature>
<feature type="chain" id="PRO_5046377871" description="F-box domain-containing protein" evidence="1">
    <location>
        <begin position="19"/>
        <end position="332"/>
    </location>
</feature>
<sequence length="332" mass="38105">MSMLLPVTLEHVFTIADAETVVACLCVSGHWSESARSQTVWKQQCRTLWADKVYVPKKFSETKGSYLEAYWGSLKDSRRSYITPEELCRFEWSCRMKSCAGSDWTQQDPWWQKEEATRRRFFMDGSTTSERGDGTWRFVPDSCGRTGPKGSFIRLSLNFHEFPSHMVSRWPKNWGFLLQNCWGFSASFPLPPRNAEPELEDAGEICRSVTPLTCREEAEDYNYGFLLPYSLMRDELDPSPRALLDMYAEMEAGRRRAEQRQAMQYYAHPPQVLAMPQPPSVQAPPRRVQVVTRVPQVTYVQPRLLPGTVAPRGSVAPVWVPAIPTPMQVSRH</sequence>
<evidence type="ECO:0000313" key="3">
    <source>
        <dbReference type="Proteomes" id="UP001642484"/>
    </source>
</evidence>
<organism evidence="2 3">
    <name type="scientific">Durusdinium trenchii</name>
    <dbReference type="NCBI Taxonomy" id="1381693"/>
    <lineage>
        <taxon>Eukaryota</taxon>
        <taxon>Sar</taxon>
        <taxon>Alveolata</taxon>
        <taxon>Dinophyceae</taxon>
        <taxon>Suessiales</taxon>
        <taxon>Symbiodiniaceae</taxon>
        <taxon>Durusdinium</taxon>
    </lineage>
</organism>
<comment type="caution">
    <text evidence="2">The sequence shown here is derived from an EMBL/GenBank/DDBJ whole genome shotgun (WGS) entry which is preliminary data.</text>
</comment>
<evidence type="ECO:0008006" key="4">
    <source>
        <dbReference type="Google" id="ProtNLM"/>
    </source>
</evidence>
<protein>
    <recommendedName>
        <fullName evidence="4">F-box domain-containing protein</fullName>
    </recommendedName>
</protein>
<accession>A0ABP0JX88</accession>
<gene>
    <name evidence="2" type="ORF">CCMP2556_LOCUS13531</name>
</gene>
<dbReference type="InterPro" id="IPR036047">
    <property type="entry name" value="F-box-like_dom_sf"/>
</dbReference>
<evidence type="ECO:0000313" key="2">
    <source>
        <dbReference type="EMBL" id="CAK9019091.1"/>
    </source>
</evidence>
<dbReference type="EMBL" id="CAXAMN010006780">
    <property type="protein sequence ID" value="CAK9019091.1"/>
    <property type="molecule type" value="Genomic_DNA"/>
</dbReference>
<dbReference type="Proteomes" id="UP001642484">
    <property type="component" value="Unassembled WGS sequence"/>
</dbReference>
<keyword evidence="3" id="KW-1185">Reference proteome</keyword>
<evidence type="ECO:0000256" key="1">
    <source>
        <dbReference type="SAM" id="SignalP"/>
    </source>
</evidence>
<dbReference type="SUPFAM" id="SSF81383">
    <property type="entry name" value="F-box domain"/>
    <property type="match status" value="1"/>
</dbReference>
<keyword evidence="1" id="KW-0732">Signal</keyword>
<name>A0ABP0JX88_9DINO</name>
<dbReference type="PANTHER" id="PTHR48218:SF3">
    <property type="entry name" value="OS07G0170800 PROTEIN"/>
    <property type="match status" value="1"/>
</dbReference>